<dbReference type="PROSITE" id="PS00753">
    <property type="entry name" value="XPA_2"/>
    <property type="match status" value="1"/>
</dbReference>
<dbReference type="GO" id="GO:0070914">
    <property type="term" value="P:UV-damage excision repair"/>
    <property type="evidence" value="ECO:0007669"/>
    <property type="project" value="TreeGrafter"/>
</dbReference>
<dbReference type="InterPro" id="IPR022656">
    <property type="entry name" value="XPA_C"/>
</dbReference>
<evidence type="ECO:0000256" key="11">
    <source>
        <dbReference type="SAM" id="Coils"/>
    </source>
</evidence>
<evidence type="ECO:0000256" key="2">
    <source>
        <dbReference type="ARBA" id="ARBA00005548"/>
    </source>
</evidence>
<proteinExistence type="inferred from homology"/>
<gene>
    <name evidence="14" type="ORF">CROQUDRAFT_50165</name>
</gene>
<evidence type="ECO:0000259" key="13">
    <source>
        <dbReference type="Pfam" id="PF05181"/>
    </source>
</evidence>
<evidence type="ECO:0000256" key="5">
    <source>
        <dbReference type="ARBA" id="ARBA00022771"/>
    </source>
</evidence>
<dbReference type="GO" id="GO:1901255">
    <property type="term" value="P:nucleotide-excision repair involved in interstrand cross-link repair"/>
    <property type="evidence" value="ECO:0007669"/>
    <property type="project" value="TreeGrafter"/>
</dbReference>
<feature type="compositionally biased region" description="Polar residues" evidence="12">
    <location>
        <begin position="15"/>
        <end position="57"/>
    </location>
</feature>
<dbReference type="AlphaFoldDB" id="A0A9P6T7Y0"/>
<comment type="subcellular location">
    <subcellularLocation>
        <location evidence="1">Nucleus</location>
    </subcellularLocation>
</comment>
<dbReference type="NCBIfam" id="TIGR00598">
    <property type="entry name" value="rad14"/>
    <property type="match status" value="1"/>
</dbReference>
<dbReference type="InterPro" id="IPR009061">
    <property type="entry name" value="DNA-bd_dom_put_sf"/>
</dbReference>
<keyword evidence="4" id="KW-0227">DNA damage</keyword>
<evidence type="ECO:0000313" key="14">
    <source>
        <dbReference type="EMBL" id="KAG0142522.1"/>
    </source>
</evidence>
<dbReference type="Gene3D" id="3.90.530.10">
    <property type="entry name" value="XPA C-terminal domain"/>
    <property type="match status" value="1"/>
</dbReference>
<dbReference type="GO" id="GO:0000715">
    <property type="term" value="P:nucleotide-excision repair, DNA damage recognition"/>
    <property type="evidence" value="ECO:0007669"/>
    <property type="project" value="TreeGrafter"/>
</dbReference>
<dbReference type="SUPFAM" id="SSF46955">
    <property type="entry name" value="Putative DNA-binding domain"/>
    <property type="match status" value="1"/>
</dbReference>
<dbReference type="GO" id="GO:0008270">
    <property type="term" value="F:zinc ion binding"/>
    <property type="evidence" value="ECO:0007669"/>
    <property type="project" value="UniProtKB-KW"/>
</dbReference>
<comment type="similarity">
    <text evidence="2">Belongs to the XPA family.</text>
</comment>
<evidence type="ECO:0000256" key="1">
    <source>
        <dbReference type="ARBA" id="ARBA00004123"/>
    </source>
</evidence>
<keyword evidence="9" id="KW-0539">Nucleus</keyword>
<protein>
    <recommendedName>
        <fullName evidence="10">DNA repair protein RAD14</fullName>
    </recommendedName>
</protein>
<evidence type="ECO:0000256" key="7">
    <source>
        <dbReference type="ARBA" id="ARBA00023125"/>
    </source>
</evidence>
<dbReference type="PANTHER" id="PTHR10142:SF0">
    <property type="entry name" value="DNA REPAIR PROTEIN COMPLEMENTING XP-A CELLS"/>
    <property type="match status" value="1"/>
</dbReference>
<dbReference type="InterPro" id="IPR037129">
    <property type="entry name" value="XPA_sf"/>
</dbReference>
<evidence type="ECO:0000256" key="8">
    <source>
        <dbReference type="ARBA" id="ARBA00023204"/>
    </source>
</evidence>
<feature type="coiled-coil region" evidence="11">
    <location>
        <begin position="88"/>
        <end position="115"/>
    </location>
</feature>
<dbReference type="GO" id="GO:0006284">
    <property type="term" value="P:base-excision repair"/>
    <property type="evidence" value="ECO:0007669"/>
    <property type="project" value="TreeGrafter"/>
</dbReference>
<evidence type="ECO:0000256" key="9">
    <source>
        <dbReference type="ARBA" id="ARBA00023242"/>
    </source>
</evidence>
<sequence>MNQHRLLAKARFREQTQGSARPSEESNNNGKRPIRNSNSQSNTSQGIAGPSKTTNASALKPLPNLIGKFVDYDLTTMKNSKGGFLHDSEEDDARALKQRKQIEELKKQRMKQAAQYANPTKSMNPADHPKCRMCGTIELDFQLFKVFGVPICPGCRNENPDKFSLLTKTECKEDYLLTDPELKDTELLPHLLKANPHQSTYSNMMLYLREQVEAYAFSDKKWGSAENLDVEFERREVEKRKKKNKKFEDRLKDLRKKTRSNVWHRRQEEVHQHDFVDGLTTNDDGVQVQKCKGCGLETECETF</sequence>
<evidence type="ECO:0000256" key="10">
    <source>
        <dbReference type="ARBA" id="ARBA00072989"/>
    </source>
</evidence>
<feature type="compositionally biased region" description="Basic residues" evidence="12">
    <location>
        <begin position="1"/>
        <end position="10"/>
    </location>
</feature>
<feature type="domain" description="XPA C-terminal" evidence="13">
    <location>
        <begin position="162"/>
        <end position="212"/>
    </location>
</feature>
<keyword evidence="6" id="KW-0862">Zinc</keyword>
<dbReference type="PANTHER" id="PTHR10142">
    <property type="entry name" value="DNA REPAIR PROTEIN COMPLEMENTING XP-A CELLS"/>
    <property type="match status" value="1"/>
</dbReference>
<dbReference type="EMBL" id="MU167345">
    <property type="protein sequence ID" value="KAG0142522.1"/>
    <property type="molecule type" value="Genomic_DNA"/>
</dbReference>
<dbReference type="FunFam" id="3.90.530.10:FF:000003">
    <property type="entry name" value="Dna repair rad14 protein"/>
    <property type="match status" value="1"/>
</dbReference>
<keyword evidence="5" id="KW-0863">Zinc-finger</keyword>
<keyword evidence="7" id="KW-0238">DNA-binding</keyword>
<feature type="region of interest" description="Disordered" evidence="12">
    <location>
        <begin position="1"/>
        <end position="59"/>
    </location>
</feature>
<dbReference type="InterPro" id="IPR022658">
    <property type="entry name" value="XPA_CS"/>
</dbReference>
<comment type="caution">
    <text evidence="14">The sequence shown here is derived from an EMBL/GenBank/DDBJ whole genome shotgun (WGS) entry which is preliminary data.</text>
</comment>
<keyword evidence="15" id="KW-1185">Reference proteome</keyword>
<name>A0A9P6T7Y0_9BASI</name>
<accession>A0A9P6T7Y0</accession>
<dbReference type="GO" id="GO:0003684">
    <property type="term" value="F:damaged DNA binding"/>
    <property type="evidence" value="ECO:0007669"/>
    <property type="project" value="InterPro"/>
</dbReference>
<dbReference type="CDD" id="cd21077">
    <property type="entry name" value="DBD_Rad14"/>
    <property type="match status" value="1"/>
</dbReference>
<keyword evidence="3" id="KW-0479">Metal-binding</keyword>
<keyword evidence="8" id="KW-0234">DNA repair</keyword>
<dbReference type="Proteomes" id="UP000886653">
    <property type="component" value="Unassembled WGS sequence"/>
</dbReference>
<dbReference type="Pfam" id="PF05181">
    <property type="entry name" value="XPA_C"/>
    <property type="match status" value="1"/>
</dbReference>
<keyword evidence="11" id="KW-0175">Coiled coil</keyword>
<dbReference type="GO" id="GO:0000110">
    <property type="term" value="C:nucleotide-excision repair factor 1 complex"/>
    <property type="evidence" value="ECO:0007669"/>
    <property type="project" value="TreeGrafter"/>
</dbReference>
<evidence type="ECO:0000256" key="4">
    <source>
        <dbReference type="ARBA" id="ARBA00022763"/>
    </source>
</evidence>
<evidence type="ECO:0000256" key="12">
    <source>
        <dbReference type="SAM" id="MobiDB-lite"/>
    </source>
</evidence>
<feature type="coiled-coil region" evidence="11">
    <location>
        <begin position="230"/>
        <end position="257"/>
    </location>
</feature>
<reference evidence="14" key="1">
    <citation type="submission" date="2013-11" db="EMBL/GenBank/DDBJ databases">
        <title>Genome sequence of the fusiform rust pathogen reveals effectors for host alternation and coevolution with pine.</title>
        <authorList>
            <consortium name="DOE Joint Genome Institute"/>
            <person name="Smith K."/>
            <person name="Pendleton A."/>
            <person name="Kubisiak T."/>
            <person name="Anderson C."/>
            <person name="Salamov A."/>
            <person name="Aerts A."/>
            <person name="Riley R."/>
            <person name="Clum A."/>
            <person name="Lindquist E."/>
            <person name="Ence D."/>
            <person name="Campbell M."/>
            <person name="Kronenberg Z."/>
            <person name="Feau N."/>
            <person name="Dhillon B."/>
            <person name="Hamelin R."/>
            <person name="Burleigh J."/>
            <person name="Smith J."/>
            <person name="Yandell M."/>
            <person name="Nelson C."/>
            <person name="Grigoriev I."/>
            <person name="Davis J."/>
        </authorList>
    </citation>
    <scope>NUCLEOTIDE SEQUENCE</scope>
    <source>
        <strain evidence="14">G11</strain>
    </source>
</reference>
<organism evidence="14 15">
    <name type="scientific">Cronartium quercuum f. sp. fusiforme G11</name>
    <dbReference type="NCBI Taxonomy" id="708437"/>
    <lineage>
        <taxon>Eukaryota</taxon>
        <taxon>Fungi</taxon>
        <taxon>Dikarya</taxon>
        <taxon>Basidiomycota</taxon>
        <taxon>Pucciniomycotina</taxon>
        <taxon>Pucciniomycetes</taxon>
        <taxon>Pucciniales</taxon>
        <taxon>Coleosporiaceae</taxon>
        <taxon>Cronartium</taxon>
    </lineage>
</organism>
<dbReference type="OrthoDB" id="68328at2759"/>
<evidence type="ECO:0000256" key="3">
    <source>
        <dbReference type="ARBA" id="ARBA00022723"/>
    </source>
</evidence>
<dbReference type="InterPro" id="IPR000465">
    <property type="entry name" value="XPA/RAD14"/>
</dbReference>
<evidence type="ECO:0000313" key="15">
    <source>
        <dbReference type="Proteomes" id="UP000886653"/>
    </source>
</evidence>
<evidence type="ECO:0000256" key="6">
    <source>
        <dbReference type="ARBA" id="ARBA00022833"/>
    </source>
</evidence>